<dbReference type="Pfam" id="PF01243">
    <property type="entry name" value="PNPOx_N"/>
    <property type="match status" value="1"/>
</dbReference>
<dbReference type="Gene3D" id="2.30.110.10">
    <property type="entry name" value="Electron Transport, Fmn-binding Protein, Chain A"/>
    <property type="match status" value="1"/>
</dbReference>
<dbReference type="OrthoDB" id="158738at2"/>
<evidence type="ECO:0000256" key="1">
    <source>
        <dbReference type="ARBA" id="ARBA00023002"/>
    </source>
</evidence>
<dbReference type="InterPro" id="IPR052019">
    <property type="entry name" value="F420H2_bilvrd_red/Heme_oxyg"/>
</dbReference>
<dbReference type="InterPro" id="IPR012349">
    <property type="entry name" value="Split_barrel_FMN-bd"/>
</dbReference>
<organism evidence="3 4">
    <name type="scientific">Actinokineospora spheciospongiae</name>
    <dbReference type="NCBI Taxonomy" id="909613"/>
    <lineage>
        <taxon>Bacteria</taxon>
        <taxon>Bacillati</taxon>
        <taxon>Actinomycetota</taxon>
        <taxon>Actinomycetes</taxon>
        <taxon>Pseudonocardiales</taxon>
        <taxon>Pseudonocardiaceae</taxon>
        <taxon>Actinokineospora</taxon>
    </lineage>
</organism>
<proteinExistence type="predicted"/>
<dbReference type="PANTHER" id="PTHR35176:SF6">
    <property type="entry name" value="HEME OXYGENASE HI_0854-RELATED"/>
    <property type="match status" value="1"/>
</dbReference>
<dbReference type="GO" id="GO:0005829">
    <property type="term" value="C:cytosol"/>
    <property type="evidence" value="ECO:0007669"/>
    <property type="project" value="TreeGrafter"/>
</dbReference>
<evidence type="ECO:0000313" key="3">
    <source>
        <dbReference type="EMBL" id="EWC58945.1"/>
    </source>
</evidence>
<dbReference type="RefSeq" id="WP_035288484.1">
    <property type="nucleotide sequence ID" value="NZ_AYXG01000224.1"/>
</dbReference>
<dbReference type="eggNOG" id="COG3871">
    <property type="taxonomic scope" value="Bacteria"/>
</dbReference>
<reference evidence="3 4" key="1">
    <citation type="journal article" date="2014" name="Genome Announc.">
        <title>Draft Genome Sequence of the Antitrypanosomally Active Sponge-Associated Bacterium Actinokineospora sp. Strain EG49.</title>
        <authorList>
            <person name="Harjes J."/>
            <person name="Ryu T."/>
            <person name="Abdelmohsen U.R."/>
            <person name="Moitinho-Silva L."/>
            <person name="Horn H."/>
            <person name="Ravasi T."/>
            <person name="Hentschel U."/>
        </authorList>
    </citation>
    <scope>NUCLEOTIDE SEQUENCE [LARGE SCALE GENOMIC DNA]</scope>
    <source>
        <strain evidence="3 4">EG49</strain>
    </source>
</reference>
<dbReference type="GO" id="GO:0016627">
    <property type="term" value="F:oxidoreductase activity, acting on the CH-CH group of donors"/>
    <property type="evidence" value="ECO:0007669"/>
    <property type="project" value="TreeGrafter"/>
</dbReference>
<dbReference type="SUPFAM" id="SSF50475">
    <property type="entry name" value="FMN-binding split barrel"/>
    <property type="match status" value="1"/>
</dbReference>
<keyword evidence="1" id="KW-0560">Oxidoreductase</keyword>
<comment type="caution">
    <text evidence="3">The sequence shown here is derived from an EMBL/GenBank/DDBJ whole genome shotgun (WGS) entry which is preliminary data.</text>
</comment>
<dbReference type="GO" id="GO:0070967">
    <property type="term" value="F:coenzyme F420 binding"/>
    <property type="evidence" value="ECO:0007669"/>
    <property type="project" value="TreeGrafter"/>
</dbReference>
<feature type="domain" description="Pyridoxamine 5'-phosphate oxidase N-terminal" evidence="2">
    <location>
        <begin position="11"/>
        <end position="142"/>
    </location>
</feature>
<dbReference type="InterPro" id="IPR011576">
    <property type="entry name" value="Pyridox_Oxase_N"/>
</dbReference>
<name>W7IDK2_9PSEU</name>
<sequence>MSRREQIVMTTEEVGAFLLAERVATVASMGPNGRPHLAPLWYVPEGTTLRTWTYGSSQKVANLRRLPQATVLVEAGDSYEELRGVSMECDVEVVEDGERVAAIGSELTHRYTGSEEVAVAASQFVRVQAVKRVGLVFTPTKVVSWDHRKLGGGY</sequence>
<dbReference type="Proteomes" id="UP000019277">
    <property type="component" value="Unassembled WGS sequence"/>
</dbReference>
<evidence type="ECO:0000313" key="4">
    <source>
        <dbReference type="Proteomes" id="UP000019277"/>
    </source>
</evidence>
<gene>
    <name evidence="3" type="ORF">UO65_5741</name>
</gene>
<dbReference type="PATRIC" id="fig|909613.9.peg.5741"/>
<dbReference type="PANTHER" id="PTHR35176">
    <property type="entry name" value="HEME OXYGENASE HI_0854-RELATED"/>
    <property type="match status" value="1"/>
</dbReference>
<keyword evidence="4" id="KW-1185">Reference proteome</keyword>
<dbReference type="AlphaFoldDB" id="W7IDK2"/>
<dbReference type="STRING" id="909613.UO65_5741"/>
<dbReference type="EMBL" id="AYXG01000224">
    <property type="protein sequence ID" value="EWC58945.1"/>
    <property type="molecule type" value="Genomic_DNA"/>
</dbReference>
<evidence type="ECO:0000259" key="2">
    <source>
        <dbReference type="Pfam" id="PF01243"/>
    </source>
</evidence>
<accession>W7IDK2</accession>
<protein>
    <recommendedName>
        <fullName evidence="2">Pyridoxamine 5'-phosphate oxidase N-terminal domain-containing protein</fullName>
    </recommendedName>
</protein>